<feature type="region of interest" description="Disordered" evidence="2">
    <location>
        <begin position="355"/>
        <end position="380"/>
    </location>
</feature>
<comment type="caution">
    <text evidence="3">The sequence shown here is derived from an EMBL/GenBank/DDBJ whole genome shotgun (WGS) entry which is preliminary data.</text>
</comment>
<evidence type="ECO:0000313" key="3">
    <source>
        <dbReference type="EMBL" id="KAK0669407.1"/>
    </source>
</evidence>
<dbReference type="GO" id="GO:0008474">
    <property type="term" value="F:palmitoyl-(protein) hydrolase activity"/>
    <property type="evidence" value="ECO:0007669"/>
    <property type="project" value="TreeGrafter"/>
</dbReference>
<proteinExistence type="predicted"/>
<keyword evidence="1" id="KW-0175">Coiled coil</keyword>
<feature type="compositionally biased region" description="Polar residues" evidence="2">
    <location>
        <begin position="359"/>
        <end position="380"/>
    </location>
</feature>
<dbReference type="GO" id="GO:0052689">
    <property type="term" value="F:carboxylic ester hydrolase activity"/>
    <property type="evidence" value="ECO:0007669"/>
    <property type="project" value="TreeGrafter"/>
</dbReference>
<dbReference type="AlphaFoldDB" id="A0AA39ZEA1"/>
<dbReference type="InterPro" id="IPR029058">
    <property type="entry name" value="AB_hydrolase_fold"/>
</dbReference>
<dbReference type="GO" id="GO:0005737">
    <property type="term" value="C:cytoplasm"/>
    <property type="evidence" value="ECO:0007669"/>
    <property type="project" value="TreeGrafter"/>
</dbReference>
<dbReference type="Proteomes" id="UP001174997">
    <property type="component" value="Unassembled WGS sequence"/>
</dbReference>
<evidence type="ECO:0000256" key="1">
    <source>
        <dbReference type="SAM" id="Coils"/>
    </source>
</evidence>
<dbReference type="PANTHER" id="PTHR10655:SF63">
    <property type="entry name" value="PHOSPHOLIPASE_CARBOXYLESTERASE_THIOESTERASE DOMAIN-CONTAINING PROTEIN"/>
    <property type="match status" value="1"/>
</dbReference>
<sequence length="380" mass="42625">MWSLLCQTRLDRRLGALVATNTWLPFAKNIEKILGGRRNASQDDRSDSDVFVESMTSAWTTVPSPSLLSTPVFLGHGTDDAMVDVQLGRDARDVLAKVGFQVEWKEYSGAELEGHWIKVPEEVDDITAFLKNPALPCVGHMLKFQATFCAPPNMECTNDTTPDAGSDPLQQSVATGWAAFLAAQHCTREVDALRRSLNEHIKQTSTQHELLSVAVVQYKSNTNPLLSQTFTSRLENHLESLRQEMTESMSELSQRVTSHEERAEHLRSLTSDDIKTVQEKYLSALGMVEYLQGELRDMRSDKTDIENKLTTLERQIAALPQPPTPLPDETVGFINQLTSHRADLMRILNLPYHEGPTPLHQNQGETSPWSNFDEASTHLF</sequence>
<protein>
    <recommendedName>
        <fullName evidence="5">Phospholipase/carboxylesterase/thioesterase domain-containing protein</fullName>
    </recommendedName>
</protein>
<organism evidence="3 4">
    <name type="scientific">Cercophora samala</name>
    <dbReference type="NCBI Taxonomy" id="330535"/>
    <lineage>
        <taxon>Eukaryota</taxon>
        <taxon>Fungi</taxon>
        <taxon>Dikarya</taxon>
        <taxon>Ascomycota</taxon>
        <taxon>Pezizomycotina</taxon>
        <taxon>Sordariomycetes</taxon>
        <taxon>Sordariomycetidae</taxon>
        <taxon>Sordariales</taxon>
        <taxon>Lasiosphaeriaceae</taxon>
        <taxon>Cercophora</taxon>
    </lineage>
</organism>
<dbReference type="InterPro" id="IPR050565">
    <property type="entry name" value="LYPA1-2/EST-like"/>
</dbReference>
<evidence type="ECO:0000313" key="4">
    <source>
        <dbReference type="Proteomes" id="UP001174997"/>
    </source>
</evidence>
<dbReference type="SUPFAM" id="SSF53474">
    <property type="entry name" value="alpha/beta-Hydrolases"/>
    <property type="match status" value="1"/>
</dbReference>
<keyword evidence="4" id="KW-1185">Reference proteome</keyword>
<evidence type="ECO:0000256" key="2">
    <source>
        <dbReference type="SAM" id="MobiDB-lite"/>
    </source>
</evidence>
<dbReference type="PANTHER" id="PTHR10655">
    <property type="entry name" value="LYSOPHOSPHOLIPASE-RELATED"/>
    <property type="match status" value="1"/>
</dbReference>
<gene>
    <name evidence="3" type="ORF">QBC41DRAFT_355806</name>
</gene>
<dbReference type="Gene3D" id="3.40.50.1820">
    <property type="entry name" value="alpha/beta hydrolase"/>
    <property type="match status" value="1"/>
</dbReference>
<name>A0AA39ZEA1_9PEZI</name>
<evidence type="ECO:0008006" key="5">
    <source>
        <dbReference type="Google" id="ProtNLM"/>
    </source>
</evidence>
<reference evidence="3" key="1">
    <citation type="submission" date="2023-06" db="EMBL/GenBank/DDBJ databases">
        <title>Genome-scale phylogeny and comparative genomics of the fungal order Sordariales.</title>
        <authorList>
            <consortium name="Lawrence Berkeley National Laboratory"/>
            <person name="Hensen N."/>
            <person name="Bonometti L."/>
            <person name="Westerberg I."/>
            <person name="Brannstrom I.O."/>
            <person name="Guillou S."/>
            <person name="Cros-Aarteil S."/>
            <person name="Calhoun S."/>
            <person name="Haridas S."/>
            <person name="Kuo A."/>
            <person name="Mondo S."/>
            <person name="Pangilinan J."/>
            <person name="Riley R."/>
            <person name="Labutti K."/>
            <person name="Andreopoulos B."/>
            <person name="Lipzen A."/>
            <person name="Chen C."/>
            <person name="Yanf M."/>
            <person name="Daum C."/>
            <person name="Ng V."/>
            <person name="Clum A."/>
            <person name="Steindorff A."/>
            <person name="Ohm R."/>
            <person name="Martin F."/>
            <person name="Silar P."/>
            <person name="Natvig D."/>
            <person name="Lalanne C."/>
            <person name="Gautier V."/>
            <person name="Ament-Velasquez S.L."/>
            <person name="Kruys A."/>
            <person name="Hutchinson M.I."/>
            <person name="Powell A.J."/>
            <person name="Barry K."/>
            <person name="Miller A.N."/>
            <person name="Grigoriev I.V."/>
            <person name="Debuchy R."/>
            <person name="Gladieux P."/>
            <person name="Thoren M.H."/>
            <person name="Johannesson H."/>
        </authorList>
    </citation>
    <scope>NUCLEOTIDE SEQUENCE</scope>
    <source>
        <strain evidence="3">CBS 307.81</strain>
    </source>
</reference>
<accession>A0AA39ZEA1</accession>
<dbReference type="EMBL" id="JAULSY010000043">
    <property type="protein sequence ID" value="KAK0669407.1"/>
    <property type="molecule type" value="Genomic_DNA"/>
</dbReference>
<feature type="coiled-coil region" evidence="1">
    <location>
        <begin position="231"/>
        <end position="315"/>
    </location>
</feature>